<feature type="region of interest" description="Disordered" evidence="1">
    <location>
        <begin position="134"/>
        <end position="173"/>
    </location>
</feature>
<dbReference type="EMBL" id="SGPK01000346">
    <property type="protein sequence ID" value="THH04417.1"/>
    <property type="molecule type" value="Genomic_DNA"/>
</dbReference>
<feature type="region of interest" description="Disordered" evidence="1">
    <location>
        <begin position="238"/>
        <end position="364"/>
    </location>
</feature>
<dbReference type="Proteomes" id="UP000308199">
    <property type="component" value="Unassembled WGS sequence"/>
</dbReference>
<feature type="compositionally biased region" description="Polar residues" evidence="1">
    <location>
        <begin position="1"/>
        <end position="17"/>
    </location>
</feature>
<reference evidence="2 3" key="1">
    <citation type="submission" date="2019-02" db="EMBL/GenBank/DDBJ databases">
        <title>Genome sequencing of the rare red list fungi Phellinidium pouzarii.</title>
        <authorList>
            <person name="Buettner E."/>
            <person name="Kellner H."/>
        </authorList>
    </citation>
    <scope>NUCLEOTIDE SEQUENCE [LARGE SCALE GENOMIC DNA]</scope>
    <source>
        <strain evidence="2 3">DSM 108285</strain>
    </source>
</reference>
<feature type="compositionally biased region" description="Basic and acidic residues" evidence="1">
    <location>
        <begin position="301"/>
        <end position="315"/>
    </location>
</feature>
<feature type="region of interest" description="Disordered" evidence="1">
    <location>
        <begin position="1"/>
        <end position="119"/>
    </location>
</feature>
<feature type="compositionally biased region" description="Polar residues" evidence="1">
    <location>
        <begin position="513"/>
        <end position="523"/>
    </location>
</feature>
<feature type="compositionally biased region" description="Polar residues" evidence="1">
    <location>
        <begin position="622"/>
        <end position="642"/>
    </location>
</feature>
<feature type="compositionally biased region" description="Low complexity" evidence="1">
    <location>
        <begin position="243"/>
        <end position="262"/>
    </location>
</feature>
<protein>
    <submittedName>
        <fullName evidence="2">Uncharacterized protein</fullName>
    </submittedName>
</protein>
<feature type="compositionally biased region" description="Low complexity" evidence="1">
    <location>
        <begin position="149"/>
        <end position="173"/>
    </location>
</feature>
<dbReference type="OrthoDB" id="2590746at2759"/>
<feature type="region of interest" description="Disordered" evidence="1">
    <location>
        <begin position="481"/>
        <end position="588"/>
    </location>
</feature>
<feature type="compositionally biased region" description="Polar residues" evidence="1">
    <location>
        <begin position="488"/>
        <end position="498"/>
    </location>
</feature>
<keyword evidence="3" id="KW-1185">Reference proteome</keyword>
<feature type="compositionally biased region" description="Low complexity" evidence="1">
    <location>
        <begin position="85"/>
        <end position="114"/>
    </location>
</feature>
<proteinExistence type="predicted"/>
<feature type="compositionally biased region" description="Basic and acidic residues" evidence="1">
    <location>
        <begin position="18"/>
        <end position="36"/>
    </location>
</feature>
<feature type="region of interest" description="Disordered" evidence="1">
    <location>
        <begin position="622"/>
        <end position="643"/>
    </location>
</feature>
<name>A0A4S4L073_9AGAM</name>
<feature type="compositionally biased region" description="Acidic residues" evidence="1">
    <location>
        <begin position="570"/>
        <end position="586"/>
    </location>
</feature>
<evidence type="ECO:0000313" key="3">
    <source>
        <dbReference type="Proteomes" id="UP000308199"/>
    </source>
</evidence>
<sequence length="771" mass="82260">MFASFTSILPSGINFSGNKDEKERDRDRVPQDDTPRPGDVQQLQNDGDKSRDGATDELGVKKKRERNPNETFIVVRPPPSVSNHPLNLQLQLVPPQVKERAVSGSSSASGVSHLSSRRSVDFSVEPSYGVADEVGVPLTRSPSARSNRSDPSSFYASPSSASTGSVSSVASSASTTSLGGRRMIVPLYNLSAHNVMTNTVLDAGTDAKVAKFHKRGLEILALAVLEQWTETYLFSKKKDPDTLSHTPTSSALSLSSAGSHPHYAPPLPVTPTTPSQSIYGSRTPTSAQSGAKRIFGRIFKRKESQNQVRDNDRSRTLSIEIQPSVSSPAGSELGHGVPASSKALNRRSLNVSSTTASTPPHFSIPVTPQTAAQTGLATAAQPILQPPILGIQPTLSAPLATPSGRPTRYVWILRRWLKGGDGGLLGGVMRGVGMVGAGISSGVAGLAERAGGRLPQRSRQWKLELGRRAGWCRRHAALGRHSSLPRVDSQTSLDTGSGITKREKGKNRAPRTNIGSEALSNPRMSGESRRSIERRPRGESTSRDSRTNSMSSTTVSEDAAGVQNPREQQDLSDEDDGNESDPEDSETPWTCTLIISSVPCNPTALWEYEHAATGDANTLLSAAHSRPQSNLSSDSAAPTSHPLNPAVAEISGTLPVKSSRSEPPGTLLRLKVGTLSPAPHHPKVVAQLKVPFPLPDVEVAQGRARRRVVTPAGLARPVSRSNDSRTPDGPVLTAEEIKDVFSCTAFWVVVREGFGGVGKVNRKGDGWRIRG</sequence>
<accession>A0A4S4L073</accession>
<feature type="compositionally biased region" description="Polar residues" evidence="1">
    <location>
        <begin position="547"/>
        <end position="556"/>
    </location>
</feature>
<feature type="compositionally biased region" description="Basic and acidic residues" evidence="1">
    <location>
        <begin position="526"/>
        <end position="546"/>
    </location>
</feature>
<feature type="compositionally biased region" description="Polar residues" evidence="1">
    <location>
        <begin position="347"/>
        <end position="360"/>
    </location>
</feature>
<comment type="caution">
    <text evidence="2">The sequence shown here is derived from an EMBL/GenBank/DDBJ whole genome shotgun (WGS) entry which is preliminary data.</text>
</comment>
<dbReference type="AlphaFoldDB" id="A0A4S4L073"/>
<gene>
    <name evidence="2" type="ORF">EW145_g5536</name>
</gene>
<feature type="compositionally biased region" description="Polar residues" evidence="1">
    <location>
        <begin position="316"/>
        <end position="329"/>
    </location>
</feature>
<organism evidence="2 3">
    <name type="scientific">Phellinidium pouzarii</name>
    <dbReference type="NCBI Taxonomy" id="167371"/>
    <lineage>
        <taxon>Eukaryota</taxon>
        <taxon>Fungi</taxon>
        <taxon>Dikarya</taxon>
        <taxon>Basidiomycota</taxon>
        <taxon>Agaricomycotina</taxon>
        <taxon>Agaricomycetes</taxon>
        <taxon>Hymenochaetales</taxon>
        <taxon>Hymenochaetaceae</taxon>
        <taxon>Phellinidium</taxon>
    </lineage>
</organism>
<evidence type="ECO:0000313" key="2">
    <source>
        <dbReference type="EMBL" id="THH04417.1"/>
    </source>
</evidence>
<evidence type="ECO:0000256" key="1">
    <source>
        <dbReference type="SAM" id="MobiDB-lite"/>
    </source>
</evidence>
<feature type="compositionally biased region" description="Basic and acidic residues" evidence="1">
    <location>
        <begin position="46"/>
        <end position="60"/>
    </location>
</feature>
<feature type="compositionally biased region" description="Polar residues" evidence="1">
    <location>
        <begin position="272"/>
        <end position="289"/>
    </location>
</feature>